<evidence type="ECO:0000256" key="6">
    <source>
        <dbReference type="ARBA" id="ARBA00022676"/>
    </source>
</evidence>
<keyword evidence="8 18" id="KW-0812">Transmembrane</keyword>
<comment type="function">
    <text evidence="12">Participates in the formation of the lipid-linked precursor oligosaccharide for N-glycosylation. Involved in assembling the dolichol-pyrophosphate-GlcNAc(2)-Man(5) intermediate on the cytoplasmic surface of the ER.</text>
</comment>
<reference evidence="20" key="1">
    <citation type="submission" date="2021-03" db="EMBL/GenBank/DDBJ databases">
        <authorList>
            <person name="Palmer J.M."/>
        </authorList>
    </citation>
    <scope>NUCLEOTIDE SEQUENCE</scope>
    <source>
        <strain evidence="20">ARV_011</strain>
    </source>
</reference>
<dbReference type="GO" id="GO:0004578">
    <property type="term" value="F:chitobiosyldiphosphodolichol beta-mannosyltransferase activity"/>
    <property type="evidence" value="ECO:0007669"/>
    <property type="project" value="UniProtKB-EC"/>
</dbReference>
<evidence type="ECO:0000313" key="21">
    <source>
        <dbReference type="Proteomes" id="UP000790833"/>
    </source>
</evidence>
<feature type="transmembrane region" description="Helical" evidence="18">
    <location>
        <begin position="122"/>
        <end position="144"/>
    </location>
</feature>
<evidence type="ECO:0000256" key="1">
    <source>
        <dbReference type="ARBA" id="ARBA00004389"/>
    </source>
</evidence>
<sequence length="471" mass="54328">MINIPKLLYEAVAKEFKDYGGPWLYYLLALYISLPLLAYYIIPTLTANPMKFTKRKSISIIVLGDLGHSPRMRYHALSLSKYEYVVNLVGYIESDIPIEIIDDPNIELYDIKMIKNQFNLPFVVFAAYKVMFQVVSIFQLLFQLKGSNYIMIQNPPSLPLLLMVVVFTKLFSRRTKLVIDWHNLNYTILNLKYNNLNHPMVKFLKWYEKSLSGYADLNLTVTEQMKSFLVNEFNVESEKIITLYDRPNERFQPQKFGNDDIQQQFPNIDMLMSGIPDNESYKIIISSTSFTPDEDFNILLDALVLYQKDMQSDRLLPPILCVITGKGPMKDQFLSTVRQLDFDPKQIIVKNVWLDPEEYPIMISMAKLGISLHTSSSGIDLPMKIVDMFGCGVPVISLQFPAIGELVKDGVNGLITTKNNQKQDQSTQVYQLLKQALMDNNLYQTIKNGAMEETKLRWDQNWTKCLASTFK</sequence>
<evidence type="ECO:0000256" key="7">
    <source>
        <dbReference type="ARBA" id="ARBA00022679"/>
    </source>
</evidence>
<evidence type="ECO:0000256" key="16">
    <source>
        <dbReference type="ARBA" id="ARBA00033088"/>
    </source>
</evidence>
<dbReference type="RefSeq" id="XP_043049068.1">
    <property type="nucleotide sequence ID" value="XM_043191425.1"/>
</dbReference>
<protein>
    <recommendedName>
        <fullName evidence="5">Chitobiosyldiphosphodolichol beta-mannosyltransferase</fullName>
        <ecNumber evidence="4">2.4.1.142</ecNumber>
    </recommendedName>
    <alternativeName>
        <fullName evidence="13">Asparagine-linked glycosylation protein 1</fullName>
    </alternativeName>
    <alternativeName>
        <fullName evidence="15">Beta-1,4-mannosyltransferase</fullName>
    </alternativeName>
    <alternativeName>
        <fullName evidence="16">GDP-Man:GlcNAc2-PP-dolichol mannosyltransferase</fullName>
    </alternativeName>
    <alternativeName>
        <fullName evidence="14">GDP-mannose-dolichol diphosphochitobiose mannosyltransferase</fullName>
    </alternativeName>
</protein>
<dbReference type="PANTHER" id="PTHR13036">
    <property type="entry name" value="BETA1,4 MANNOSYLTRANSFERASE"/>
    <property type="match status" value="1"/>
</dbReference>
<dbReference type="AlphaFoldDB" id="A0A9P7V9H8"/>
<comment type="similarity">
    <text evidence="3">Belongs to the glycosyltransferase group 1 family.</text>
</comment>
<organism evidence="20 21">
    <name type="scientific">Scheffersomyces spartinae</name>
    <dbReference type="NCBI Taxonomy" id="45513"/>
    <lineage>
        <taxon>Eukaryota</taxon>
        <taxon>Fungi</taxon>
        <taxon>Dikarya</taxon>
        <taxon>Ascomycota</taxon>
        <taxon>Saccharomycotina</taxon>
        <taxon>Pichiomycetes</taxon>
        <taxon>Debaryomycetaceae</taxon>
        <taxon>Scheffersomyces</taxon>
    </lineage>
</organism>
<dbReference type="GO" id="GO:0005789">
    <property type="term" value="C:endoplasmic reticulum membrane"/>
    <property type="evidence" value="ECO:0007669"/>
    <property type="project" value="UniProtKB-SubCell"/>
</dbReference>
<evidence type="ECO:0000256" key="8">
    <source>
        <dbReference type="ARBA" id="ARBA00022692"/>
    </source>
</evidence>
<keyword evidence="11 18" id="KW-0472">Membrane</keyword>
<dbReference type="EC" id="2.4.1.142" evidence="4"/>
<proteinExistence type="inferred from homology"/>
<evidence type="ECO:0000256" key="11">
    <source>
        <dbReference type="ARBA" id="ARBA00023136"/>
    </source>
</evidence>
<keyword evidence="7" id="KW-0808">Transferase</keyword>
<evidence type="ECO:0000256" key="17">
    <source>
        <dbReference type="ARBA" id="ARBA00045071"/>
    </source>
</evidence>
<evidence type="ECO:0000256" key="9">
    <source>
        <dbReference type="ARBA" id="ARBA00022824"/>
    </source>
</evidence>
<dbReference type="OrthoDB" id="614844at2759"/>
<name>A0A9P7V9H8_9ASCO</name>
<accession>A0A9P7V9H8</accession>
<evidence type="ECO:0000256" key="2">
    <source>
        <dbReference type="ARBA" id="ARBA00004922"/>
    </source>
</evidence>
<evidence type="ECO:0000256" key="3">
    <source>
        <dbReference type="ARBA" id="ARBA00006122"/>
    </source>
</evidence>
<dbReference type="Proteomes" id="UP000790833">
    <property type="component" value="Unassembled WGS sequence"/>
</dbReference>
<comment type="catalytic activity">
    <reaction evidence="17">
        <text>an N,N'-diacetylchitobiosyl-diphospho-di-trans,poly-cis-dolichol + GDP-alpha-D-mannose = a beta-D-Man-(1-&gt;4)-beta-D-GlcNAc-(1-&gt;4)-alpha-D-GlcNAc-diphospho-di-trans,poly-cis-dolichol + GDP + H(+)</text>
        <dbReference type="Rhea" id="RHEA:13865"/>
        <dbReference type="Rhea" id="RHEA-COMP:19510"/>
        <dbReference type="Rhea" id="RHEA-COMP:19511"/>
        <dbReference type="ChEBI" id="CHEBI:15378"/>
        <dbReference type="ChEBI" id="CHEBI:57269"/>
        <dbReference type="ChEBI" id="CHEBI:57527"/>
        <dbReference type="ChEBI" id="CHEBI:58189"/>
        <dbReference type="ChEBI" id="CHEBI:58472"/>
        <dbReference type="EC" id="2.4.1.142"/>
    </reaction>
    <physiologicalReaction direction="left-to-right" evidence="17">
        <dbReference type="Rhea" id="RHEA:13866"/>
    </physiologicalReaction>
</comment>
<dbReference type="Pfam" id="PF00534">
    <property type="entry name" value="Glycos_transf_1"/>
    <property type="match status" value="1"/>
</dbReference>
<feature type="transmembrane region" description="Helical" evidence="18">
    <location>
        <begin position="23"/>
        <end position="42"/>
    </location>
</feature>
<keyword evidence="21" id="KW-1185">Reference proteome</keyword>
<comment type="pathway">
    <text evidence="2">Protein modification; protein glycosylation.</text>
</comment>
<dbReference type="GeneID" id="66113962"/>
<evidence type="ECO:0000256" key="10">
    <source>
        <dbReference type="ARBA" id="ARBA00022989"/>
    </source>
</evidence>
<dbReference type="Gene3D" id="3.40.50.2000">
    <property type="entry name" value="Glycogen Phosphorylase B"/>
    <property type="match status" value="2"/>
</dbReference>
<dbReference type="EMBL" id="JAHMUF010000011">
    <property type="protein sequence ID" value="KAG7193520.1"/>
    <property type="molecule type" value="Genomic_DNA"/>
</dbReference>
<comment type="caution">
    <text evidence="20">The sequence shown here is derived from an EMBL/GenBank/DDBJ whole genome shotgun (WGS) entry which is preliminary data.</text>
</comment>
<comment type="subcellular location">
    <subcellularLocation>
        <location evidence="1">Endoplasmic reticulum membrane</location>
        <topology evidence="1">Single-pass membrane protein</topology>
    </subcellularLocation>
</comment>
<dbReference type="SUPFAM" id="SSF53756">
    <property type="entry name" value="UDP-Glycosyltransferase/glycogen phosphorylase"/>
    <property type="match status" value="1"/>
</dbReference>
<evidence type="ECO:0000256" key="4">
    <source>
        <dbReference type="ARBA" id="ARBA00012611"/>
    </source>
</evidence>
<dbReference type="PANTHER" id="PTHR13036:SF0">
    <property type="entry name" value="CHITOBIOSYLDIPHOSPHODOLICHOL BETA-MANNOSYLTRANSFERASE"/>
    <property type="match status" value="1"/>
</dbReference>
<keyword evidence="10 18" id="KW-1133">Transmembrane helix</keyword>
<gene>
    <name evidence="20" type="primary">ALG1</name>
    <name evidence="20" type="ORF">KQ657_000588</name>
</gene>
<evidence type="ECO:0000256" key="18">
    <source>
        <dbReference type="SAM" id="Phobius"/>
    </source>
</evidence>
<evidence type="ECO:0000256" key="12">
    <source>
        <dbReference type="ARBA" id="ARBA00024899"/>
    </source>
</evidence>
<keyword evidence="6 20" id="KW-0328">Glycosyltransferase</keyword>
<evidence type="ECO:0000259" key="19">
    <source>
        <dbReference type="Pfam" id="PF00534"/>
    </source>
</evidence>
<evidence type="ECO:0000256" key="5">
    <source>
        <dbReference type="ARBA" id="ARBA00015841"/>
    </source>
</evidence>
<dbReference type="InterPro" id="IPR001296">
    <property type="entry name" value="Glyco_trans_1"/>
</dbReference>
<dbReference type="InterPro" id="IPR026051">
    <property type="entry name" value="ALG1-like"/>
</dbReference>
<evidence type="ECO:0000313" key="20">
    <source>
        <dbReference type="EMBL" id="KAG7193520.1"/>
    </source>
</evidence>
<keyword evidence="9" id="KW-0256">Endoplasmic reticulum</keyword>
<evidence type="ECO:0000256" key="14">
    <source>
        <dbReference type="ARBA" id="ARBA00031434"/>
    </source>
</evidence>
<evidence type="ECO:0000256" key="13">
    <source>
        <dbReference type="ARBA" id="ARBA00030745"/>
    </source>
</evidence>
<feature type="domain" description="Glycosyl transferase family 1" evidence="19">
    <location>
        <begin position="278"/>
        <end position="446"/>
    </location>
</feature>
<evidence type="ECO:0000256" key="15">
    <source>
        <dbReference type="ARBA" id="ARBA00031566"/>
    </source>
</evidence>